<evidence type="ECO:0000313" key="3">
    <source>
        <dbReference type="Proteomes" id="UP000007076"/>
    </source>
</evidence>
<protein>
    <submittedName>
        <fullName evidence="2">Uncharacterized protein</fullName>
    </submittedName>
</protein>
<dbReference type="STRING" id="452652.KSE_71130"/>
<dbReference type="KEGG" id="ksk:KSE_71130"/>
<gene>
    <name evidence="2" type="ordered locus">KSE_71130</name>
</gene>
<organism evidence="2 3">
    <name type="scientific">Kitasatospora setae (strain ATCC 33774 / DSM 43861 / JCM 3304 / KCC A-0304 / NBRC 14216 / KM-6054)</name>
    <name type="common">Streptomyces setae</name>
    <dbReference type="NCBI Taxonomy" id="452652"/>
    <lineage>
        <taxon>Bacteria</taxon>
        <taxon>Bacillati</taxon>
        <taxon>Actinomycetota</taxon>
        <taxon>Actinomycetes</taxon>
        <taxon>Kitasatosporales</taxon>
        <taxon>Streptomycetaceae</taxon>
        <taxon>Kitasatospora</taxon>
    </lineage>
</organism>
<accession>E4NIS1</accession>
<keyword evidence="1" id="KW-1133">Transmembrane helix</keyword>
<reference evidence="2 3" key="1">
    <citation type="journal article" date="2010" name="DNA Res.">
        <title>Genome sequence of Kitasatospora setae NBRC 14216T: an evolutionary snapshot of the family Streptomycetaceae.</title>
        <authorList>
            <person name="Ichikawa N."/>
            <person name="Oguchi A."/>
            <person name="Ikeda H."/>
            <person name="Ishikawa J."/>
            <person name="Kitani S."/>
            <person name="Watanabe Y."/>
            <person name="Nakamura S."/>
            <person name="Katano Y."/>
            <person name="Kishi E."/>
            <person name="Sasagawa M."/>
            <person name="Ankai A."/>
            <person name="Fukui S."/>
            <person name="Hashimoto Y."/>
            <person name="Kamata S."/>
            <person name="Otoguro M."/>
            <person name="Tanikawa S."/>
            <person name="Nihira T."/>
            <person name="Horinouchi S."/>
            <person name="Ohnishi Y."/>
            <person name="Hayakawa M."/>
            <person name="Kuzuyama T."/>
            <person name="Arisawa A."/>
            <person name="Nomoto F."/>
            <person name="Miura H."/>
            <person name="Takahashi Y."/>
            <person name="Fujita N."/>
        </authorList>
    </citation>
    <scope>NUCLEOTIDE SEQUENCE [LARGE SCALE GENOMIC DNA]</scope>
    <source>
        <strain evidence="3">ATCC 33774 / DSM 43861 / JCM 3304 / KCC A-0304 / NBRC 14216 / KM-6054</strain>
    </source>
</reference>
<feature type="transmembrane region" description="Helical" evidence="1">
    <location>
        <begin position="32"/>
        <end position="51"/>
    </location>
</feature>
<dbReference type="Proteomes" id="UP000007076">
    <property type="component" value="Chromosome"/>
</dbReference>
<keyword evidence="3" id="KW-1185">Reference proteome</keyword>
<keyword evidence="1" id="KW-0812">Transmembrane</keyword>
<proteinExistence type="predicted"/>
<dbReference type="EMBL" id="AP010968">
    <property type="protein sequence ID" value="BAJ32869.1"/>
    <property type="molecule type" value="Genomic_DNA"/>
</dbReference>
<evidence type="ECO:0000256" key="1">
    <source>
        <dbReference type="SAM" id="Phobius"/>
    </source>
</evidence>
<sequence length="112" mass="11591">MDGGVGGRPGRRLTVDASLELAVDLTPNGVPVIGPVLMLLLAAGIVVEAQLRGSGSRWEHVAPVGVLVILGGILARSVWVGVAGALVMAVGCGMSNIRRWARAERHRSLPPL</sequence>
<keyword evidence="1" id="KW-0472">Membrane</keyword>
<evidence type="ECO:0000313" key="2">
    <source>
        <dbReference type="EMBL" id="BAJ32869.1"/>
    </source>
</evidence>
<dbReference type="HOGENOM" id="CLU_2142541_0_0_11"/>
<dbReference type="PATRIC" id="fig|452652.3.peg.7150"/>
<name>E4NIS1_KITSK</name>
<dbReference type="AlphaFoldDB" id="E4NIS1"/>